<evidence type="ECO:0000259" key="6">
    <source>
        <dbReference type="PROSITE" id="PS51379"/>
    </source>
</evidence>
<feature type="domain" description="4Fe-4S ferredoxin-type" evidence="6">
    <location>
        <begin position="1"/>
        <end position="30"/>
    </location>
</feature>
<evidence type="ECO:0000256" key="2">
    <source>
        <dbReference type="ARBA" id="ARBA00022723"/>
    </source>
</evidence>
<feature type="domain" description="4Fe-4S ferredoxin-type" evidence="6">
    <location>
        <begin position="33"/>
        <end position="62"/>
    </location>
</feature>
<dbReference type="PROSITE" id="PS51379">
    <property type="entry name" value="4FE4S_FER_2"/>
    <property type="match status" value="2"/>
</dbReference>
<dbReference type="Pfam" id="PF00881">
    <property type="entry name" value="Nitroreductase"/>
    <property type="match status" value="1"/>
</dbReference>
<reference evidence="7" key="1">
    <citation type="journal article" date="2015" name="PeerJ">
        <title>First genomic representation of candidate bacterial phylum KSB3 points to enhanced environmental sensing as a trigger of wastewater bulking.</title>
        <authorList>
            <person name="Sekiguchi Y."/>
            <person name="Ohashi A."/>
            <person name="Parks D.H."/>
            <person name="Yamauchi T."/>
            <person name="Tyson G.W."/>
            <person name="Hugenholtz P."/>
        </authorList>
    </citation>
    <scope>NUCLEOTIDE SEQUENCE [LARGE SCALE GENOMIC DNA]</scope>
</reference>
<proteinExistence type="inferred from homology"/>
<dbReference type="CDD" id="cd02143">
    <property type="entry name" value="nitroreductase_FeS-like"/>
    <property type="match status" value="1"/>
</dbReference>
<keyword evidence="5" id="KW-0411">Iron-sulfur</keyword>
<organism evidence="7">
    <name type="scientific">Candidatus Moduliflexus flocculans</name>
    <dbReference type="NCBI Taxonomy" id="1499966"/>
    <lineage>
        <taxon>Bacteria</taxon>
        <taxon>Candidatus Moduliflexota</taxon>
        <taxon>Candidatus Moduliflexia</taxon>
        <taxon>Candidatus Moduliflexales</taxon>
        <taxon>Candidatus Moduliflexaceae</taxon>
    </lineage>
</organism>
<evidence type="ECO:0000313" key="7">
    <source>
        <dbReference type="EMBL" id="GAK51813.1"/>
    </source>
</evidence>
<evidence type="ECO:0000256" key="5">
    <source>
        <dbReference type="ARBA" id="ARBA00023014"/>
    </source>
</evidence>
<dbReference type="PANTHER" id="PTHR43673">
    <property type="entry name" value="NAD(P)H NITROREDUCTASE YDGI-RELATED"/>
    <property type="match status" value="1"/>
</dbReference>
<evidence type="ECO:0000256" key="1">
    <source>
        <dbReference type="ARBA" id="ARBA00007118"/>
    </source>
</evidence>
<evidence type="ECO:0000313" key="8">
    <source>
        <dbReference type="Proteomes" id="UP000030700"/>
    </source>
</evidence>
<dbReference type="InterPro" id="IPR017900">
    <property type="entry name" value="4Fe4S_Fe_S_CS"/>
</dbReference>
<keyword evidence="8" id="KW-1185">Reference proteome</keyword>
<keyword evidence="4" id="KW-0408">Iron</keyword>
<dbReference type="PROSITE" id="PS00198">
    <property type="entry name" value="4FE4S_FER_1"/>
    <property type="match status" value="1"/>
</dbReference>
<dbReference type="PANTHER" id="PTHR43673:SF10">
    <property type="entry name" value="NADH DEHYDROGENASE_NAD(P)H NITROREDUCTASE XCC3605-RELATED"/>
    <property type="match status" value="1"/>
</dbReference>
<accession>A0A081BN47</accession>
<comment type="similarity">
    <text evidence="1">Belongs to the nitroreductase family.</text>
</comment>
<dbReference type="GO" id="GO:0016491">
    <property type="term" value="F:oxidoreductase activity"/>
    <property type="evidence" value="ECO:0007669"/>
    <property type="project" value="UniProtKB-KW"/>
</dbReference>
<dbReference type="Gene3D" id="3.40.109.10">
    <property type="entry name" value="NADH Oxidase"/>
    <property type="match status" value="1"/>
</dbReference>
<dbReference type="Pfam" id="PF13187">
    <property type="entry name" value="Fer4_9"/>
    <property type="match status" value="1"/>
</dbReference>
<name>A0A081BN47_9BACT</name>
<evidence type="ECO:0000256" key="3">
    <source>
        <dbReference type="ARBA" id="ARBA00023002"/>
    </source>
</evidence>
<dbReference type="GO" id="GO:0051536">
    <property type="term" value="F:iron-sulfur cluster binding"/>
    <property type="evidence" value="ECO:0007669"/>
    <property type="project" value="UniProtKB-KW"/>
</dbReference>
<dbReference type="AlphaFoldDB" id="A0A081BN47"/>
<dbReference type="InterPro" id="IPR000415">
    <property type="entry name" value="Nitroreductase-like"/>
</dbReference>
<dbReference type="STRING" id="1499966.U14_03059"/>
<dbReference type="HOGENOM" id="CLU_070764_2_0_0"/>
<dbReference type="EMBL" id="DF820457">
    <property type="protein sequence ID" value="GAK51813.1"/>
    <property type="molecule type" value="Genomic_DNA"/>
</dbReference>
<dbReference type="Gene3D" id="3.30.70.20">
    <property type="match status" value="1"/>
</dbReference>
<keyword evidence="2" id="KW-0479">Metal-binding</keyword>
<dbReference type="InterPro" id="IPR017896">
    <property type="entry name" value="4Fe4S_Fe-S-bd"/>
</dbReference>
<dbReference type="GO" id="GO:0046872">
    <property type="term" value="F:metal ion binding"/>
    <property type="evidence" value="ECO:0007669"/>
    <property type="project" value="UniProtKB-KW"/>
</dbReference>
<dbReference type="SUPFAM" id="SSF55469">
    <property type="entry name" value="FMN-dependent nitroreductase-like"/>
    <property type="match status" value="1"/>
</dbReference>
<gene>
    <name evidence="7" type="ORF">U14_03059</name>
</gene>
<dbReference type="InterPro" id="IPR029479">
    <property type="entry name" value="Nitroreductase"/>
</dbReference>
<protein>
    <submittedName>
        <fullName evidence="7">Ferredoxin</fullName>
    </submittedName>
</protein>
<dbReference type="Proteomes" id="UP000030700">
    <property type="component" value="Unassembled WGS sequence"/>
</dbReference>
<sequence>MPILIDQTKCANDGLCAKECPMGLITMNDHMPTIAEYAEQRCIACGHCVAVCPHDALSLRNTPLEACPPLKEGWQLTPEQVEQLLKGRRSIRVYKQQDVAREVLLNALDMARYAPTGHNSQSVQWRIIYSGQRVQELVDVVIGWMRKMIEDKSPLANAFGMSGLVRMRELGADPICRNAPHLIIAHAPKDDRIAGSSATIGLSYLELAALPLGLGTCWAGFFQIATSMSLEVAQAIGLPEGHQSFGAMMIGYPQWGHHRIPPRKPLQMSWDAGAN</sequence>
<keyword evidence="3" id="KW-0560">Oxidoreductase</keyword>
<evidence type="ECO:0000256" key="4">
    <source>
        <dbReference type="ARBA" id="ARBA00023004"/>
    </source>
</evidence>
<dbReference type="SUPFAM" id="SSF54862">
    <property type="entry name" value="4Fe-4S ferredoxins"/>
    <property type="match status" value="1"/>
</dbReference>